<dbReference type="RefSeq" id="WP_066159923.1">
    <property type="nucleotide sequence ID" value="NZ_CP020814.1"/>
</dbReference>
<gene>
    <name evidence="2" type="ORF">BkAM31D_09625</name>
</gene>
<dbReference type="EMBL" id="CP020814">
    <property type="protein sequence ID" value="ARK30092.1"/>
    <property type="molecule type" value="Genomic_DNA"/>
</dbReference>
<reference evidence="2 3" key="1">
    <citation type="submission" date="2017-04" db="EMBL/GenBank/DDBJ databases">
        <title>Bacillus krulwichiae AM31D Genome sequencing and assembly.</title>
        <authorList>
            <person name="Krulwich T.A."/>
            <person name="Anastor L."/>
            <person name="Ehrlich R."/>
            <person name="Ehrlich G.D."/>
            <person name="Janto B."/>
        </authorList>
    </citation>
    <scope>NUCLEOTIDE SEQUENCE [LARGE SCALE GENOMIC DNA]</scope>
    <source>
        <strain evidence="2 3">AM31D</strain>
    </source>
</reference>
<keyword evidence="3" id="KW-1185">Reference proteome</keyword>
<name>A0A1X9MHV4_9BACI</name>
<evidence type="ECO:0000313" key="2">
    <source>
        <dbReference type="EMBL" id="ARK30092.1"/>
    </source>
</evidence>
<sequence>MDLILKYIAGPLIAAALTTFFVWLKESKSEKNKHLENVTYEQLTKVYNKLFILYYKYNPILEIKEVEKTYDVTPNGKELTRPVP</sequence>
<dbReference type="AlphaFoldDB" id="A0A1X9MHV4"/>
<accession>A0A1X9MHV4</accession>
<feature type="transmembrane region" description="Helical" evidence="1">
    <location>
        <begin position="6"/>
        <end position="24"/>
    </location>
</feature>
<organism evidence="2 3">
    <name type="scientific">Halalkalibacter krulwichiae</name>
    <dbReference type="NCBI Taxonomy" id="199441"/>
    <lineage>
        <taxon>Bacteria</taxon>
        <taxon>Bacillati</taxon>
        <taxon>Bacillota</taxon>
        <taxon>Bacilli</taxon>
        <taxon>Bacillales</taxon>
        <taxon>Bacillaceae</taxon>
        <taxon>Halalkalibacter</taxon>
    </lineage>
</organism>
<keyword evidence="1" id="KW-0812">Transmembrane</keyword>
<evidence type="ECO:0000313" key="3">
    <source>
        <dbReference type="Proteomes" id="UP000193006"/>
    </source>
</evidence>
<dbReference type="Proteomes" id="UP000193006">
    <property type="component" value="Chromosome"/>
</dbReference>
<keyword evidence="1" id="KW-1133">Transmembrane helix</keyword>
<protein>
    <submittedName>
        <fullName evidence="2">Uncharacterized protein</fullName>
    </submittedName>
</protein>
<dbReference type="STRING" id="199441.BkAM31D_09625"/>
<dbReference type="KEGG" id="bkw:BkAM31D_09625"/>
<evidence type="ECO:0000256" key="1">
    <source>
        <dbReference type="SAM" id="Phobius"/>
    </source>
</evidence>
<proteinExistence type="predicted"/>
<keyword evidence="1" id="KW-0472">Membrane</keyword>